<feature type="region of interest" description="Disordered" evidence="1">
    <location>
        <begin position="33"/>
        <end position="53"/>
    </location>
</feature>
<evidence type="ECO:0000313" key="3">
    <source>
        <dbReference type="Proteomes" id="UP000830434"/>
    </source>
</evidence>
<protein>
    <submittedName>
        <fullName evidence="2">Uncharacterized protein</fullName>
    </submittedName>
</protein>
<sequence length="429" mass="46703">MRGDATGTRRGFLAAAGVALFAGCSEFGPLGDDSSDSVLSHELPDVTDDGESEPVVAEAIPVTIERSKLDEATRRVTALLETLPMPFGPESVPNGHIRRRLLDAASDATARVEDARTAQTRFSALRSLREARTSARYASAGWGFVERDLTQGDLAAEHRRALDEARELRANHEYLGADPVRAALVHAHVERNLDRVLDARTPSGRVEDGSLLAVAEWGEHAEQATAFVADSRYLYGQFTASLPSDAGTVEERLATAAERLARDLRSRRKDLPPEPTENDRDIAWWLRYRLRDAAASSADPVADATGPAGAVLAATRGLTDFLAYDRVRDRTEGGERFGVRSAAEVRTVRSQAVEAIRTALEGSPRPELVRPVLADAASRVAFADEALARYRGEVRLARLDDPLRRYYAATARARSAPSACRRVLDALEI</sequence>
<dbReference type="EMBL" id="CP096658">
    <property type="protein sequence ID" value="UPW02231.1"/>
    <property type="molecule type" value="Genomic_DNA"/>
</dbReference>
<name>A0A8U0INR2_9EURY</name>
<evidence type="ECO:0000256" key="1">
    <source>
        <dbReference type="SAM" id="MobiDB-lite"/>
    </source>
</evidence>
<dbReference type="Proteomes" id="UP000830434">
    <property type="component" value="Chromosome"/>
</dbReference>
<evidence type="ECO:0000313" key="2">
    <source>
        <dbReference type="EMBL" id="UPW02231.1"/>
    </source>
</evidence>
<proteinExistence type="predicted"/>
<dbReference type="GeneID" id="72190005"/>
<dbReference type="AlphaFoldDB" id="A0A8U0INR2"/>
<organism evidence="2 3">
    <name type="scientific">Halorussus gelatinilyticus</name>
    <dbReference type="NCBI Taxonomy" id="2937524"/>
    <lineage>
        <taxon>Archaea</taxon>
        <taxon>Methanobacteriati</taxon>
        <taxon>Methanobacteriota</taxon>
        <taxon>Stenosarchaea group</taxon>
        <taxon>Halobacteria</taxon>
        <taxon>Halobacteriales</taxon>
        <taxon>Haladaptataceae</taxon>
        <taxon>Halorussus</taxon>
    </lineage>
</organism>
<reference evidence="2" key="1">
    <citation type="submission" date="2022-04" db="EMBL/GenBank/DDBJ databases">
        <title>Diverse halophilic archaea isolated from saline environments.</title>
        <authorList>
            <person name="Cui H.-L."/>
        </authorList>
    </citation>
    <scope>NUCLEOTIDE SEQUENCE</scope>
    <source>
        <strain evidence="2">XZYJT40</strain>
    </source>
</reference>
<dbReference type="RefSeq" id="WP_248656615.1">
    <property type="nucleotide sequence ID" value="NZ_CP096658.1"/>
</dbReference>
<dbReference type="KEGG" id="haxz:M0R88_09080"/>
<accession>A0A8U0INR2</accession>
<dbReference type="PROSITE" id="PS51257">
    <property type="entry name" value="PROKAR_LIPOPROTEIN"/>
    <property type="match status" value="1"/>
</dbReference>
<keyword evidence="3" id="KW-1185">Reference proteome</keyword>
<gene>
    <name evidence="2" type="ORF">M0R88_09080</name>
</gene>